<protein>
    <submittedName>
        <fullName evidence="3">Histidine kinase</fullName>
    </submittedName>
</protein>
<evidence type="ECO:0000259" key="2">
    <source>
        <dbReference type="Pfam" id="PF06580"/>
    </source>
</evidence>
<evidence type="ECO:0000313" key="4">
    <source>
        <dbReference type="Proteomes" id="UP000559626"/>
    </source>
</evidence>
<dbReference type="PANTHER" id="PTHR34220">
    <property type="entry name" value="SENSOR HISTIDINE KINASE YPDA"/>
    <property type="match status" value="1"/>
</dbReference>
<dbReference type="PANTHER" id="PTHR34220:SF7">
    <property type="entry name" value="SENSOR HISTIDINE KINASE YPDA"/>
    <property type="match status" value="1"/>
</dbReference>
<dbReference type="GO" id="GO:0000155">
    <property type="term" value="F:phosphorelay sensor kinase activity"/>
    <property type="evidence" value="ECO:0007669"/>
    <property type="project" value="InterPro"/>
</dbReference>
<dbReference type="GO" id="GO:0016020">
    <property type="term" value="C:membrane"/>
    <property type="evidence" value="ECO:0007669"/>
    <property type="project" value="InterPro"/>
</dbReference>
<dbReference type="EMBL" id="JABBGH010000001">
    <property type="protein sequence ID" value="NML64977.1"/>
    <property type="molecule type" value="Genomic_DNA"/>
</dbReference>
<keyword evidence="1" id="KW-0472">Membrane</keyword>
<gene>
    <name evidence="3" type="ORF">HHL22_07135</name>
</gene>
<evidence type="ECO:0000313" key="3">
    <source>
        <dbReference type="EMBL" id="NML64977.1"/>
    </source>
</evidence>
<name>A0A7Y0FLM9_9BACT</name>
<feature type="domain" description="Signal transduction histidine kinase internal region" evidence="2">
    <location>
        <begin position="166"/>
        <end position="245"/>
    </location>
</feature>
<feature type="transmembrane region" description="Helical" evidence="1">
    <location>
        <begin position="52"/>
        <end position="73"/>
    </location>
</feature>
<accession>A0A7Y0FLM9</accession>
<reference evidence="3 4" key="1">
    <citation type="submission" date="2020-04" db="EMBL/GenBank/DDBJ databases">
        <title>Hymenobacter polaris sp. nov., isolated from Arctic soil.</title>
        <authorList>
            <person name="Dahal R.H."/>
        </authorList>
    </citation>
    <scope>NUCLEOTIDE SEQUENCE [LARGE SCALE GENOMIC DNA]</scope>
    <source>
        <strain evidence="3 4">RP-2-7</strain>
    </source>
</reference>
<keyword evidence="1" id="KW-1133">Transmembrane helix</keyword>
<dbReference type="RefSeq" id="WP_169530240.1">
    <property type="nucleotide sequence ID" value="NZ_JABBGH010000001.1"/>
</dbReference>
<dbReference type="Proteomes" id="UP000559626">
    <property type="component" value="Unassembled WGS sequence"/>
</dbReference>
<dbReference type="InterPro" id="IPR050640">
    <property type="entry name" value="Bact_2-comp_sensor_kinase"/>
</dbReference>
<keyword evidence="4" id="KW-1185">Reference proteome</keyword>
<feature type="transmembrane region" description="Helical" evidence="1">
    <location>
        <begin position="85"/>
        <end position="107"/>
    </location>
</feature>
<dbReference type="AlphaFoldDB" id="A0A7Y0FLM9"/>
<feature type="transmembrane region" description="Helical" evidence="1">
    <location>
        <begin position="127"/>
        <end position="146"/>
    </location>
</feature>
<dbReference type="SUPFAM" id="SSF55874">
    <property type="entry name" value="ATPase domain of HSP90 chaperone/DNA topoisomerase II/histidine kinase"/>
    <property type="match status" value="1"/>
</dbReference>
<dbReference type="Gene3D" id="3.30.565.10">
    <property type="entry name" value="Histidine kinase-like ATPase, C-terminal domain"/>
    <property type="match status" value="1"/>
</dbReference>
<dbReference type="InterPro" id="IPR036890">
    <property type="entry name" value="HATPase_C_sf"/>
</dbReference>
<comment type="caution">
    <text evidence="3">The sequence shown here is derived from an EMBL/GenBank/DDBJ whole genome shotgun (WGS) entry which is preliminary data.</text>
</comment>
<proteinExistence type="predicted"/>
<keyword evidence="3" id="KW-0808">Transferase</keyword>
<keyword evidence="1" id="KW-0812">Transmembrane</keyword>
<sequence>MRAATLPATAPTRHDGRVMAWGIPLLSLLIAVALRPAGPAGAWSRLGLQWLFSAYFTTGYWLANRALWQWLLGRLPLAAQTARRLWTLAALAPLLATAATVALQLPLHGLLPQWFSLTPGRLALNAAFSLLPTAAVLTLYEATYFFGQWQANQRRADQLAQAATQAQLDALARQLDPHFLFNSLNTLAALIEPGNDTAQHYVEGLADVYRYVLLARQHPTVPLAEELAFVRTYLALQQVRFGEALHVRIEADPAALGRVAPLSVQELVENALKHNEASRARPLGLRVVAGLGFVQVENTYQPRPPGLAPSTGTGLANLRQRYALLGATQPVQAGPADGQFVARLPLLP</sequence>
<organism evidence="3 4">
    <name type="scientific">Hymenobacter polaris</name>
    <dbReference type="NCBI Taxonomy" id="2682546"/>
    <lineage>
        <taxon>Bacteria</taxon>
        <taxon>Pseudomonadati</taxon>
        <taxon>Bacteroidota</taxon>
        <taxon>Cytophagia</taxon>
        <taxon>Cytophagales</taxon>
        <taxon>Hymenobacteraceae</taxon>
        <taxon>Hymenobacter</taxon>
    </lineage>
</organism>
<dbReference type="Pfam" id="PF06580">
    <property type="entry name" value="His_kinase"/>
    <property type="match status" value="1"/>
</dbReference>
<evidence type="ECO:0000256" key="1">
    <source>
        <dbReference type="SAM" id="Phobius"/>
    </source>
</evidence>
<dbReference type="InterPro" id="IPR010559">
    <property type="entry name" value="Sig_transdc_His_kin_internal"/>
</dbReference>
<keyword evidence="3" id="KW-0418">Kinase</keyword>